<sequence length="557" mass="64606">MIYKGVLFVFLFLFLFCVPAAYSFSKTDSLLHELSRTIENREVYVKEKQDRIERLKNIVSKNELSLVQQFDIYNKIHSDYRAFQFDSAFTYAQKLQLTARQLQDPVKEAYARLKLSLTLLSSGMFNEALDSLNAVHPNTLPDSIKVDYHALKARAYYDLSAYTQSAYYSPRYKEAGGQHVDSALALLSQNTLRFYALRGLKRETTSEPGEAREDFQTILDRFHPSLNQYAMAAHSLGVIYSKQGDVDKAIEMLARAAIADIKASVTEGVALMTLAEYLYQHGDESRAYTYIKQALKDADFYGAKQRKIQVAAILPVIEGERLATVESQRTRLLIFAIAVSVLSLLVVVFAYIIFKQLRQLKQAKRTVTEANVRLQEVNYKLTRMNEKLQETNDELLEANRIKEEYIGYSFNMYTEYLDKIEKLKKSVDRKLMNRKFDEISHVMDSVNMKKEREALYQSFDKVFLKLFPDFVKVFNSFFKEEDKFLLKDNQSLNIELRIFALIRIGINDHEQIAKILEYSVRTIYNYKTKVKNRSIISNDEFEQKVMEIRAIEPAPVL</sequence>
<reference evidence="6" key="1">
    <citation type="submission" date="2017-06" db="EMBL/GenBank/DDBJ databases">
        <authorList>
            <person name="Varghese N."/>
            <person name="Submissions S."/>
        </authorList>
    </citation>
    <scope>NUCLEOTIDE SEQUENCE [LARGE SCALE GENOMIC DNA]</scope>
    <source>
        <strain evidence="6">NKM1</strain>
    </source>
</reference>
<dbReference type="AlphaFoldDB" id="A0A239G4G4"/>
<protein>
    <recommendedName>
        <fullName evidence="4">DUF6377 domain-containing protein</fullName>
    </recommendedName>
</protein>
<gene>
    <name evidence="5" type="ORF">SAMN06296052_11059</name>
</gene>
<accession>A0A239G4G4</accession>
<evidence type="ECO:0000313" key="5">
    <source>
        <dbReference type="EMBL" id="SNS64000.1"/>
    </source>
</evidence>
<keyword evidence="6" id="KW-1185">Reference proteome</keyword>
<feature type="coiled-coil region" evidence="2">
    <location>
        <begin position="357"/>
        <end position="405"/>
    </location>
</feature>
<evidence type="ECO:0000256" key="3">
    <source>
        <dbReference type="SAM" id="Phobius"/>
    </source>
</evidence>
<dbReference type="PROSITE" id="PS50005">
    <property type="entry name" value="TPR"/>
    <property type="match status" value="1"/>
</dbReference>
<proteinExistence type="predicted"/>
<keyword evidence="3" id="KW-0472">Membrane</keyword>
<keyword evidence="2" id="KW-0175">Coiled coil</keyword>
<dbReference type="Proteomes" id="UP000198432">
    <property type="component" value="Unassembled WGS sequence"/>
</dbReference>
<dbReference type="RefSeq" id="WP_089319473.1">
    <property type="nucleotide sequence ID" value="NZ_FZOQ01000010.1"/>
</dbReference>
<dbReference type="InterPro" id="IPR019734">
    <property type="entry name" value="TPR_rpt"/>
</dbReference>
<feature type="transmembrane region" description="Helical" evidence="3">
    <location>
        <begin position="332"/>
        <end position="354"/>
    </location>
</feature>
<evidence type="ECO:0000256" key="2">
    <source>
        <dbReference type="SAM" id="Coils"/>
    </source>
</evidence>
<evidence type="ECO:0000259" key="4">
    <source>
        <dbReference type="Pfam" id="PF19904"/>
    </source>
</evidence>
<dbReference type="InterPro" id="IPR011990">
    <property type="entry name" value="TPR-like_helical_dom_sf"/>
</dbReference>
<keyword evidence="1" id="KW-0802">TPR repeat</keyword>
<evidence type="ECO:0000313" key="6">
    <source>
        <dbReference type="Proteomes" id="UP000198432"/>
    </source>
</evidence>
<dbReference type="OrthoDB" id="1044679at2"/>
<dbReference type="InterPro" id="IPR045957">
    <property type="entry name" value="DUF6377"/>
</dbReference>
<dbReference type="Gene3D" id="1.25.40.10">
    <property type="entry name" value="Tetratricopeptide repeat domain"/>
    <property type="match status" value="1"/>
</dbReference>
<organism evidence="5 6">
    <name type="scientific">Pontibacter ummariensis</name>
    <dbReference type="NCBI Taxonomy" id="1610492"/>
    <lineage>
        <taxon>Bacteria</taxon>
        <taxon>Pseudomonadati</taxon>
        <taxon>Bacteroidota</taxon>
        <taxon>Cytophagia</taxon>
        <taxon>Cytophagales</taxon>
        <taxon>Hymenobacteraceae</taxon>
        <taxon>Pontibacter</taxon>
    </lineage>
</organism>
<dbReference type="Pfam" id="PF19904">
    <property type="entry name" value="DUF6377"/>
    <property type="match status" value="1"/>
</dbReference>
<feature type="domain" description="DUF6377" evidence="4">
    <location>
        <begin position="260"/>
        <end position="513"/>
    </location>
</feature>
<evidence type="ECO:0000256" key="1">
    <source>
        <dbReference type="PROSITE-ProRule" id="PRU00339"/>
    </source>
</evidence>
<dbReference type="EMBL" id="FZOQ01000010">
    <property type="protein sequence ID" value="SNS64000.1"/>
    <property type="molecule type" value="Genomic_DNA"/>
</dbReference>
<feature type="repeat" description="TPR" evidence="1">
    <location>
        <begin position="230"/>
        <end position="263"/>
    </location>
</feature>
<name>A0A239G4G4_9BACT</name>
<keyword evidence="3" id="KW-0812">Transmembrane</keyword>
<dbReference type="SUPFAM" id="SSF48452">
    <property type="entry name" value="TPR-like"/>
    <property type="match status" value="1"/>
</dbReference>
<keyword evidence="3" id="KW-1133">Transmembrane helix</keyword>